<comment type="caution">
    <text evidence="2">The sequence shown here is derived from an EMBL/GenBank/DDBJ whole genome shotgun (WGS) entry which is preliminary data.</text>
</comment>
<evidence type="ECO:0000256" key="1">
    <source>
        <dbReference type="SAM" id="SignalP"/>
    </source>
</evidence>
<feature type="signal peptide" evidence="1">
    <location>
        <begin position="1"/>
        <end position="18"/>
    </location>
</feature>
<reference evidence="2 3" key="1">
    <citation type="submission" date="2024-06" db="EMBL/GenBank/DDBJ databases">
        <title>Genomic Encyclopedia of Type Strains, Phase IV (KMG-IV): sequencing the most valuable type-strain genomes for metagenomic binning, comparative biology and taxonomic classification.</title>
        <authorList>
            <person name="Goeker M."/>
        </authorList>
    </citation>
    <scope>NUCLEOTIDE SEQUENCE [LARGE SCALE GENOMIC DNA]</scope>
    <source>
        <strain evidence="2 3">DSM 29388</strain>
    </source>
</reference>
<name>A0ABV2LS26_9FLAO</name>
<dbReference type="RefSeq" id="WP_354507598.1">
    <property type="nucleotide sequence ID" value="NZ_JBEPMO010000004.1"/>
</dbReference>
<dbReference type="EMBL" id="JBEPMO010000004">
    <property type="protein sequence ID" value="MET3731385.1"/>
    <property type="molecule type" value="Genomic_DNA"/>
</dbReference>
<keyword evidence="1" id="KW-0732">Signal</keyword>
<gene>
    <name evidence="2" type="ORF">ABID46_000954</name>
</gene>
<evidence type="ECO:0000313" key="2">
    <source>
        <dbReference type="EMBL" id="MET3731385.1"/>
    </source>
</evidence>
<protein>
    <submittedName>
        <fullName evidence="2">Uncharacterized protein</fullName>
    </submittedName>
</protein>
<proteinExistence type="predicted"/>
<keyword evidence="3" id="KW-1185">Reference proteome</keyword>
<evidence type="ECO:0000313" key="3">
    <source>
        <dbReference type="Proteomes" id="UP001549146"/>
    </source>
</evidence>
<dbReference type="Proteomes" id="UP001549146">
    <property type="component" value="Unassembled WGS sequence"/>
</dbReference>
<organism evidence="2 3">
    <name type="scientific">Moheibacter stercoris</name>
    <dbReference type="NCBI Taxonomy" id="1628251"/>
    <lineage>
        <taxon>Bacteria</taxon>
        <taxon>Pseudomonadati</taxon>
        <taxon>Bacteroidota</taxon>
        <taxon>Flavobacteriia</taxon>
        <taxon>Flavobacteriales</taxon>
        <taxon>Weeksellaceae</taxon>
        <taxon>Moheibacter</taxon>
    </lineage>
</organism>
<feature type="chain" id="PRO_5047026004" evidence="1">
    <location>
        <begin position="19"/>
        <end position="283"/>
    </location>
</feature>
<accession>A0ABV2LS26</accession>
<sequence>MKTIFLTLILLISLCSFGQIQRDFQKAEIHFKNGETLKGWIYDEFAQSDKQSKSDEKGSKYFTGTSTFDMASRYANFPTVLKKITYKENYDDGQQQQFPDDSIDFVIVNNPDGTSSTYQTLQFIRPSLDENKESIRMDTVNRKIWAPLLKEGKLKLYGFFTWQNYKRSSWSDVYFQFENEDYAYQFYLPHKIYKFDTHQNHAKKAIEQAFRNCPYFMKNLETISSGFIEDLKNSFSSFTKEEGQLIKSYPKDQRQMIEYEVMEKRSYVPYFNLYNLYMQHCGQ</sequence>